<evidence type="ECO:0000313" key="2">
    <source>
        <dbReference type="Proteomes" id="UP000034531"/>
    </source>
</evidence>
<accession>A0A0G0R4J9</accession>
<comment type="caution">
    <text evidence="1">The sequence shown here is derived from an EMBL/GenBank/DDBJ whole genome shotgun (WGS) entry which is preliminary data.</text>
</comment>
<dbReference type="AlphaFoldDB" id="A0A0G0R4J9"/>
<gene>
    <name evidence="1" type="ORF">UT84_C0059G0005</name>
</gene>
<proteinExistence type="predicted"/>
<reference evidence="1 2" key="1">
    <citation type="journal article" date="2015" name="Nature">
        <title>rRNA introns, odd ribosomes, and small enigmatic genomes across a large radiation of phyla.</title>
        <authorList>
            <person name="Brown C.T."/>
            <person name="Hug L.A."/>
            <person name="Thomas B.C."/>
            <person name="Sharon I."/>
            <person name="Castelle C.J."/>
            <person name="Singh A."/>
            <person name="Wilkins M.J."/>
            <person name="Williams K.H."/>
            <person name="Banfield J.F."/>
        </authorList>
    </citation>
    <scope>NUCLEOTIDE SEQUENCE [LARGE SCALE GENOMIC DNA]</scope>
</reference>
<protein>
    <submittedName>
        <fullName evidence="1">Uncharacterized protein</fullName>
    </submittedName>
</protein>
<dbReference type="Proteomes" id="UP000034531">
    <property type="component" value="Unassembled WGS sequence"/>
</dbReference>
<dbReference type="EMBL" id="LBYI01000059">
    <property type="protein sequence ID" value="KKR47659.1"/>
    <property type="molecule type" value="Genomic_DNA"/>
</dbReference>
<organism evidence="1 2">
    <name type="scientific">Candidatus Curtissbacteria bacterium GW2011_GWA1_40_16</name>
    <dbReference type="NCBI Taxonomy" id="1618405"/>
    <lineage>
        <taxon>Bacteria</taxon>
        <taxon>Candidatus Curtissiibacteriota</taxon>
    </lineage>
</organism>
<name>A0A0G0R4J9_9BACT</name>
<evidence type="ECO:0000313" key="1">
    <source>
        <dbReference type="EMBL" id="KKR47659.1"/>
    </source>
</evidence>
<sequence length="35" mass="3807">MNSKDILADLNPEQKQAVTTSEGPLLIIAPNLPKF</sequence>